<protein>
    <submittedName>
        <fullName evidence="2">Uncharacterized protein</fullName>
    </submittedName>
</protein>
<feature type="transmembrane region" description="Helical" evidence="1">
    <location>
        <begin position="43"/>
        <end position="61"/>
    </location>
</feature>
<dbReference type="EMBL" id="HBUF01006253">
    <property type="protein sequence ID" value="CAG6607044.1"/>
    <property type="molecule type" value="Transcribed_RNA"/>
</dbReference>
<keyword evidence="1" id="KW-1133">Transmembrane helix</keyword>
<evidence type="ECO:0000313" key="2">
    <source>
        <dbReference type="EMBL" id="CAG6607044.1"/>
    </source>
</evidence>
<feature type="transmembrane region" description="Helical" evidence="1">
    <location>
        <begin position="81"/>
        <end position="102"/>
    </location>
</feature>
<sequence>MEILRVIDKSWKVDCVLEYSTTSNVFYNLYPFAFISCLSRSSVLFLTTLLSLFFSPVNIVLRFQLLVGHSLFPLPVVTDVTLYWALSILLALITFVLVYVLFSSLKL</sequence>
<keyword evidence="1" id="KW-0812">Transmembrane</keyword>
<keyword evidence="1" id="KW-0472">Membrane</keyword>
<accession>A0A8D8PMD6</accession>
<name>A0A8D8PMD6_9HEMI</name>
<evidence type="ECO:0000256" key="1">
    <source>
        <dbReference type="SAM" id="Phobius"/>
    </source>
</evidence>
<dbReference type="AlphaFoldDB" id="A0A8D8PMD6"/>
<proteinExistence type="predicted"/>
<reference evidence="2" key="1">
    <citation type="submission" date="2021-05" db="EMBL/GenBank/DDBJ databases">
        <authorList>
            <person name="Alioto T."/>
            <person name="Alioto T."/>
            <person name="Gomez Garrido J."/>
        </authorList>
    </citation>
    <scope>NUCLEOTIDE SEQUENCE</scope>
</reference>
<organism evidence="2">
    <name type="scientific">Cacopsylla melanoneura</name>
    <dbReference type="NCBI Taxonomy" id="428564"/>
    <lineage>
        <taxon>Eukaryota</taxon>
        <taxon>Metazoa</taxon>
        <taxon>Ecdysozoa</taxon>
        <taxon>Arthropoda</taxon>
        <taxon>Hexapoda</taxon>
        <taxon>Insecta</taxon>
        <taxon>Pterygota</taxon>
        <taxon>Neoptera</taxon>
        <taxon>Paraneoptera</taxon>
        <taxon>Hemiptera</taxon>
        <taxon>Sternorrhyncha</taxon>
        <taxon>Psylloidea</taxon>
        <taxon>Psyllidae</taxon>
        <taxon>Psyllinae</taxon>
        <taxon>Cacopsylla</taxon>
    </lineage>
</organism>